<reference evidence="1 2" key="1">
    <citation type="submission" date="2020-10" db="EMBL/GenBank/DDBJ databases">
        <title>Genomic characterization of underground lake bacteria from Wind Cave National Park: Insight into the archetypical LuxI/LuxR and identification of LuxR solos.</title>
        <authorList>
            <person name="Wengert P.C."/>
            <person name="Savka M.A."/>
        </authorList>
    </citation>
    <scope>NUCLEOTIDE SEQUENCE [LARGE SCALE GENOMIC DNA]</scope>
    <source>
        <strain evidence="1 2">SD316</strain>
    </source>
</reference>
<evidence type="ECO:0000313" key="2">
    <source>
        <dbReference type="Proteomes" id="UP000718278"/>
    </source>
</evidence>
<comment type="caution">
    <text evidence="1">The sequence shown here is derived from an EMBL/GenBank/DDBJ whole genome shotgun (WGS) entry which is preliminary data.</text>
</comment>
<accession>A0ABS3JZW5</accession>
<dbReference type="InterPro" id="IPR021352">
    <property type="entry name" value="DUF2971"/>
</dbReference>
<dbReference type="Pfam" id="PF11185">
    <property type="entry name" value="DUF2971"/>
    <property type="match status" value="1"/>
</dbReference>
<name>A0ABS3JZW5_9HYPH</name>
<sequence length="253" mass="29950">MGIAILNNLAPSTRIYRMMRVEHLEEMFHSRRNSLIRPSKWVDKSDGNLLKVGFEDEQYAINELDKMVYAQCWTTEYSSALMWQAYANNPKDFVRIRTTVSKLQESMIDSDQNSSFYPFQAFIGSVEYIDRRKAEEYQRDISQHHTDWELLAKSFLVKSDFFQGENEVRLICFVQDHDYTNECDIDIFPYSVNPHDLVEAIHLPPNLTQSEFEQYRRMVIKLISVDEKIVKRSTIYDPWKLQSIKVRKIPSLL</sequence>
<protein>
    <submittedName>
        <fullName evidence="1">DUF2971 domain-containing protein</fullName>
    </submittedName>
</protein>
<organism evidence="1 2">
    <name type="scientific">Brucella pituitosa</name>
    <dbReference type="NCBI Taxonomy" id="571256"/>
    <lineage>
        <taxon>Bacteria</taxon>
        <taxon>Pseudomonadati</taxon>
        <taxon>Pseudomonadota</taxon>
        <taxon>Alphaproteobacteria</taxon>
        <taxon>Hyphomicrobiales</taxon>
        <taxon>Brucellaceae</taxon>
        <taxon>Brucella/Ochrobactrum group</taxon>
        <taxon>Brucella</taxon>
    </lineage>
</organism>
<dbReference type="Proteomes" id="UP000718278">
    <property type="component" value="Unassembled WGS sequence"/>
</dbReference>
<evidence type="ECO:0000313" key="1">
    <source>
        <dbReference type="EMBL" id="MBO1040192.1"/>
    </source>
</evidence>
<dbReference type="EMBL" id="JADIJS010000002">
    <property type="protein sequence ID" value="MBO1040192.1"/>
    <property type="molecule type" value="Genomic_DNA"/>
</dbReference>
<keyword evidence="2" id="KW-1185">Reference proteome</keyword>
<dbReference type="RefSeq" id="WP_207488710.1">
    <property type="nucleotide sequence ID" value="NZ_JADIJS010000002.1"/>
</dbReference>
<gene>
    <name evidence="1" type="ORF">IPV26_11025</name>
</gene>
<proteinExistence type="predicted"/>